<dbReference type="InterPro" id="IPR001623">
    <property type="entry name" value="DnaJ_domain"/>
</dbReference>
<feature type="domain" description="J" evidence="6">
    <location>
        <begin position="3"/>
        <end position="69"/>
    </location>
</feature>
<keyword evidence="9" id="KW-1185">Reference proteome</keyword>
<dbReference type="PANTHER" id="PTHR44029">
    <property type="entry name" value="DNAJ HOMOLOG SUBFAMILY C MEMBER 21"/>
    <property type="match status" value="1"/>
</dbReference>
<name>A0A1R1WXN0_9FUNG</name>
<evidence type="ECO:0000256" key="3">
    <source>
        <dbReference type="ARBA" id="ARBA00022833"/>
    </source>
</evidence>
<dbReference type="Gene3D" id="3.30.160.60">
    <property type="entry name" value="Classic Zinc Finger"/>
    <property type="match status" value="1"/>
</dbReference>
<dbReference type="STRING" id="133412.A0A1R1WXN0"/>
<dbReference type="SMART" id="SM00271">
    <property type="entry name" value="DnaJ"/>
    <property type="match status" value="1"/>
</dbReference>
<evidence type="ECO:0000313" key="9">
    <source>
        <dbReference type="Proteomes" id="UP000187283"/>
    </source>
</evidence>
<dbReference type="SUPFAM" id="SSF46565">
    <property type="entry name" value="Chaperone J-domain"/>
    <property type="match status" value="1"/>
</dbReference>
<dbReference type="PROSITE" id="PS50157">
    <property type="entry name" value="ZINC_FINGER_C2H2_2"/>
    <property type="match status" value="1"/>
</dbReference>
<protein>
    <submittedName>
        <fullName evidence="8">DnaJ-like protein</fullName>
    </submittedName>
</protein>
<keyword evidence="2 4" id="KW-0863">Zinc-finger</keyword>
<evidence type="ECO:0000256" key="2">
    <source>
        <dbReference type="ARBA" id="ARBA00022771"/>
    </source>
</evidence>
<evidence type="ECO:0000256" key="5">
    <source>
        <dbReference type="SAM" id="MobiDB-lite"/>
    </source>
</evidence>
<dbReference type="Pfam" id="PF21884">
    <property type="entry name" value="ZUO1-like_ZHD"/>
    <property type="match status" value="1"/>
</dbReference>
<dbReference type="PROSITE" id="PS50076">
    <property type="entry name" value="DNAJ_2"/>
    <property type="match status" value="1"/>
</dbReference>
<dbReference type="EMBL" id="LSSN01006110">
    <property type="protein sequence ID" value="OMJ07133.1"/>
    <property type="molecule type" value="Genomic_DNA"/>
</dbReference>
<dbReference type="Pfam" id="PF00226">
    <property type="entry name" value="DnaJ"/>
    <property type="match status" value="1"/>
</dbReference>
<dbReference type="Gene3D" id="1.10.287.110">
    <property type="entry name" value="DnaJ domain"/>
    <property type="match status" value="1"/>
</dbReference>
<dbReference type="PRINTS" id="PR00625">
    <property type="entry name" value="JDOMAIN"/>
</dbReference>
<feature type="domain" description="C2H2-type" evidence="7">
    <location>
        <begin position="344"/>
        <end position="368"/>
    </location>
</feature>
<dbReference type="PANTHER" id="PTHR44029:SF1">
    <property type="entry name" value="DNAJ HOMOLOG SUBFAMILY C MEMBER 21"/>
    <property type="match status" value="1"/>
</dbReference>
<dbReference type="Pfam" id="PF12171">
    <property type="entry name" value="zf-C2H2_jaz"/>
    <property type="match status" value="1"/>
</dbReference>
<comment type="caution">
    <text evidence="8">The sequence shown here is derived from an EMBL/GenBank/DDBJ whole genome shotgun (WGS) entry which is preliminary data.</text>
</comment>
<dbReference type="InterPro" id="IPR013087">
    <property type="entry name" value="Znf_C2H2_type"/>
</dbReference>
<dbReference type="InterPro" id="IPR022755">
    <property type="entry name" value="Znf_C2H2_jaz"/>
</dbReference>
<evidence type="ECO:0000259" key="6">
    <source>
        <dbReference type="PROSITE" id="PS50076"/>
    </source>
</evidence>
<keyword evidence="1" id="KW-0479">Metal-binding</keyword>
<dbReference type="InterPro" id="IPR036869">
    <property type="entry name" value="J_dom_sf"/>
</dbReference>
<keyword evidence="3" id="KW-0862">Zinc</keyword>
<dbReference type="GO" id="GO:0005737">
    <property type="term" value="C:cytoplasm"/>
    <property type="evidence" value="ECO:0007669"/>
    <property type="project" value="TreeGrafter"/>
</dbReference>
<dbReference type="OrthoDB" id="5894at2759"/>
<dbReference type="CDD" id="cd06257">
    <property type="entry name" value="DnaJ"/>
    <property type="match status" value="1"/>
</dbReference>
<dbReference type="InterPro" id="IPR018253">
    <property type="entry name" value="DnaJ_domain_CS"/>
</dbReference>
<dbReference type="InterPro" id="IPR036236">
    <property type="entry name" value="Znf_C2H2_sf"/>
</dbReference>
<evidence type="ECO:0000256" key="1">
    <source>
        <dbReference type="ARBA" id="ARBA00022723"/>
    </source>
</evidence>
<evidence type="ECO:0000313" key="8">
    <source>
        <dbReference type="EMBL" id="OMJ07133.1"/>
    </source>
</evidence>
<evidence type="ECO:0000256" key="4">
    <source>
        <dbReference type="PROSITE-ProRule" id="PRU00042"/>
    </source>
</evidence>
<dbReference type="PROSITE" id="PS00028">
    <property type="entry name" value="ZINC_FINGER_C2H2_1"/>
    <property type="match status" value="1"/>
</dbReference>
<dbReference type="SUPFAM" id="SSF57667">
    <property type="entry name" value="beta-beta-alpha zinc fingers"/>
    <property type="match status" value="1"/>
</dbReference>
<dbReference type="InterPro" id="IPR054076">
    <property type="entry name" value="ZUO1-like_ZHD"/>
</dbReference>
<sequence>MIDYYELLNVQTNCTDDDLKKAYRKLALKWHPDKNHGNSEEATIRFSEIKEAYETLSDPQERSWYDSHKEQILRGDDIGSFGYGDSSDYQGTSSETILKYFSISVFKGFDDEAHGFYTIYRELFKTLRDEEIKAISVSPIQVSNEEIQMLYQLDFGDSGSLFDPYYQKTADSVLEDEKDSNKFKSKRSQKQDYTTLKSFYAFFTSFTTHKTFLHKEKYRLPDAPNRQIKRLMEKENKQLVEQAKREFVDSVQNLSNWVKKRDPRFKSYTELVAKTQAAKLATKKKSESKKKKQAAPEVEFKRQDWMQVDYTNLIDEHLPEFEGLGVPIIPPEDRNSSSNGNAVFSCLVCDKDFKSNLQLENHYKSKKHKRAAIELQAQMEHEDDFIGNMNTHKKSGSLSSHEEFITPNTSPRPELASVDTKGHLEKNDADLLSDRDSELEEALKASILESNKTSGVSDKEFGLDSANLSNKFESLDFEDQEEQKYTSLLNNKKKKNKSKKSKVLKFSLNSDSEPENI</sequence>
<accession>A0A1R1WXN0</accession>
<dbReference type="AlphaFoldDB" id="A0A1R1WXN0"/>
<dbReference type="PROSITE" id="PS00636">
    <property type="entry name" value="DNAJ_1"/>
    <property type="match status" value="1"/>
</dbReference>
<dbReference type="InterPro" id="IPR051964">
    <property type="entry name" value="Chaperone_stress_response"/>
</dbReference>
<dbReference type="FunFam" id="1.10.287.110:FF:000046">
    <property type="entry name" value="dnaJ homolog subfamily C member 21"/>
    <property type="match status" value="1"/>
</dbReference>
<feature type="region of interest" description="Disordered" evidence="5">
    <location>
        <begin position="387"/>
        <end position="420"/>
    </location>
</feature>
<evidence type="ECO:0000259" key="7">
    <source>
        <dbReference type="PROSITE" id="PS50157"/>
    </source>
</evidence>
<dbReference type="GO" id="GO:0008270">
    <property type="term" value="F:zinc ion binding"/>
    <property type="evidence" value="ECO:0007669"/>
    <property type="project" value="UniProtKB-KW"/>
</dbReference>
<reference evidence="8 9" key="1">
    <citation type="submission" date="2017-01" db="EMBL/GenBank/DDBJ databases">
        <authorList>
            <person name="Mah S.A."/>
            <person name="Swanson W.J."/>
            <person name="Moy G.W."/>
            <person name="Vacquier V.D."/>
        </authorList>
    </citation>
    <scope>NUCLEOTIDE SEQUENCE [LARGE SCALE GENOMIC DNA]</scope>
    <source>
        <strain evidence="8 9">GSMNP</strain>
    </source>
</reference>
<proteinExistence type="predicted"/>
<organism evidence="8 9">
    <name type="scientific">Smittium culicis</name>
    <dbReference type="NCBI Taxonomy" id="133412"/>
    <lineage>
        <taxon>Eukaryota</taxon>
        <taxon>Fungi</taxon>
        <taxon>Fungi incertae sedis</taxon>
        <taxon>Zoopagomycota</taxon>
        <taxon>Kickxellomycotina</taxon>
        <taxon>Harpellomycetes</taxon>
        <taxon>Harpellales</taxon>
        <taxon>Legeriomycetaceae</taxon>
        <taxon>Smittium</taxon>
    </lineage>
</organism>
<dbReference type="Proteomes" id="UP000187283">
    <property type="component" value="Unassembled WGS sequence"/>
</dbReference>
<gene>
    <name evidence="8" type="ORF">AYI70_g12399</name>
</gene>